<dbReference type="GeneID" id="136808589"/>
<dbReference type="GO" id="GO:0007131">
    <property type="term" value="P:reciprocal meiotic recombination"/>
    <property type="evidence" value="ECO:0007669"/>
    <property type="project" value="TreeGrafter"/>
</dbReference>
<sequence>MEPVIINQSFERNEINRLLSKFYKARVAEKTDRNSIIFPKSSRAFLIKPLCEFSIAWPPRGQHFLDQDAINGLKKFVRIHRYPFIFLLTNQMSAHEVMVYNKIQEQFDVNENVIFYPVSNHPKCVAIINDIIKPSIDRDSINMELKALKQGKLNEETITQTLMRNIPITDHDAMVVQDGCKCLSNIAKASKEELVDCSLSIKSAQQIQTFFQ</sequence>
<dbReference type="PANTHER" id="PTHR31408:SF2">
    <property type="entry name" value="PROTEIN SPO16 HOMOLOG"/>
    <property type="match status" value="1"/>
</dbReference>
<proteinExistence type="predicted"/>
<dbReference type="Proteomes" id="UP000594262">
    <property type="component" value="Unplaced"/>
</dbReference>
<dbReference type="Pfam" id="PF15162">
    <property type="entry name" value="SCRE"/>
    <property type="match status" value="1"/>
</dbReference>
<dbReference type="GO" id="GO:0005694">
    <property type="term" value="C:chromosome"/>
    <property type="evidence" value="ECO:0007669"/>
    <property type="project" value="TreeGrafter"/>
</dbReference>
<evidence type="ECO:0000313" key="1">
    <source>
        <dbReference type="EnsemblMetazoa" id="CLYHEMP007534.1"/>
    </source>
</evidence>
<dbReference type="PANTHER" id="PTHR31408">
    <property type="entry name" value="HYPOTHETICAL PROTEIN LOC689986"/>
    <property type="match status" value="1"/>
</dbReference>
<dbReference type="GO" id="GO:0007130">
    <property type="term" value="P:synaptonemal complex assembly"/>
    <property type="evidence" value="ECO:0007669"/>
    <property type="project" value="InterPro"/>
</dbReference>
<dbReference type="AlphaFoldDB" id="A0A7M5V7X0"/>
<dbReference type="InterPro" id="IPR027857">
    <property type="entry name" value="SCRE"/>
</dbReference>
<dbReference type="RefSeq" id="XP_066921224.1">
    <property type="nucleotide sequence ID" value="XM_067065123.1"/>
</dbReference>
<dbReference type="EnsemblMetazoa" id="CLYHEMT007534.1">
    <property type="protein sequence ID" value="CLYHEMP007534.1"/>
    <property type="gene ID" value="CLYHEMG007534"/>
</dbReference>
<reference evidence="1" key="1">
    <citation type="submission" date="2021-01" db="UniProtKB">
        <authorList>
            <consortium name="EnsemblMetazoa"/>
        </authorList>
    </citation>
    <scope>IDENTIFICATION</scope>
</reference>
<dbReference type="OrthoDB" id="6149480at2759"/>
<name>A0A7M5V7X0_9CNID</name>
<evidence type="ECO:0000313" key="2">
    <source>
        <dbReference type="Proteomes" id="UP000594262"/>
    </source>
</evidence>
<accession>A0A7M5V7X0</accession>
<organism evidence="1 2">
    <name type="scientific">Clytia hemisphaerica</name>
    <dbReference type="NCBI Taxonomy" id="252671"/>
    <lineage>
        <taxon>Eukaryota</taxon>
        <taxon>Metazoa</taxon>
        <taxon>Cnidaria</taxon>
        <taxon>Hydrozoa</taxon>
        <taxon>Hydroidolina</taxon>
        <taxon>Leptothecata</taxon>
        <taxon>Obeliida</taxon>
        <taxon>Clytiidae</taxon>
        <taxon>Clytia</taxon>
    </lineage>
</organism>
<keyword evidence="2" id="KW-1185">Reference proteome</keyword>
<protein>
    <submittedName>
        <fullName evidence="1">Uncharacterized protein</fullName>
    </submittedName>
</protein>